<dbReference type="NCBIfam" id="NF042415">
    <property type="entry name" value="STY0301_fam"/>
    <property type="match status" value="1"/>
</dbReference>
<reference evidence="2 3" key="1">
    <citation type="submission" date="2015-12" db="EMBL/GenBank/DDBJ databases">
        <title>Diversity of Burkholderia near neighbor genomes.</title>
        <authorList>
            <person name="Sahl J."/>
            <person name="Wagner D."/>
            <person name="Keim P."/>
        </authorList>
    </citation>
    <scope>NUCLEOTIDE SEQUENCE [LARGE SCALE GENOMIC DNA]</scope>
    <source>
        <strain evidence="2 3">BDU8</strain>
    </source>
</reference>
<dbReference type="Proteomes" id="UP000067711">
    <property type="component" value="Chromosome 1"/>
</dbReference>
<accession>A0A1B4FX67</accession>
<dbReference type="EMBL" id="CP013389">
    <property type="protein sequence ID" value="AOJ08278.1"/>
    <property type="molecule type" value="Genomic_DNA"/>
</dbReference>
<evidence type="ECO:0008006" key="4">
    <source>
        <dbReference type="Google" id="ProtNLM"/>
    </source>
</evidence>
<evidence type="ECO:0000313" key="3">
    <source>
        <dbReference type="Proteomes" id="UP000067711"/>
    </source>
</evidence>
<dbReference type="InterPro" id="IPR049973">
    <property type="entry name" value="STY0301-like"/>
</dbReference>
<sequence>MSWSKAAGVLLAMSFYGCASASGTTAEVCPARAESPLRYVDVFDGAPSEMATLVPDEGGERKGNWQLGYVYDAGRYVTVRCKYADGRTTDVKLADRVNRCDYRIDGQKTLKLMCK</sequence>
<dbReference type="RefSeq" id="WP_066488661.1">
    <property type="nucleotide sequence ID" value="NZ_CP013389.1"/>
</dbReference>
<evidence type="ECO:0000256" key="1">
    <source>
        <dbReference type="SAM" id="SignalP"/>
    </source>
</evidence>
<feature type="chain" id="PRO_5015333725" description="Lipoprotein" evidence="1">
    <location>
        <begin position="22"/>
        <end position="115"/>
    </location>
</feature>
<evidence type="ECO:0000313" key="2">
    <source>
        <dbReference type="EMBL" id="AOJ08278.1"/>
    </source>
</evidence>
<dbReference type="AlphaFoldDB" id="A0A1B4FX67"/>
<proteinExistence type="predicted"/>
<dbReference type="PROSITE" id="PS51257">
    <property type="entry name" value="PROKAR_LIPOPROTEIN"/>
    <property type="match status" value="1"/>
</dbReference>
<gene>
    <name evidence="2" type="ORF">WS71_12425</name>
</gene>
<protein>
    <recommendedName>
        <fullName evidence="4">Lipoprotein</fullName>
    </recommendedName>
</protein>
<feature type="signal peptide" evidence="1">
    <location>
        <begin position="1"/>
        <end position="21"/>
    </location>
</feature>
<keyword evidence="1" id="KW-0732">Signal</keyword>
<organism evidence="2 3">
    <name type="scientific">Burkholderia mayonis</name>
    <dbReference type="NCBI Taxonomy" id="1385591"/>
    <lineage>
        <taxon>Bacteria</taxon>
        <taxon>Pseudomonadati</taxon>
        <taxon>Pseudomonadota</taxon>
        <taxon>Betaproteobacteria</taxon>
        <taxon>Burkholderiales</taxon>
        <taxon>Burkholderiaceae</taxon>
        <taxon>Burkholderia</taxon>
        <taxon>pseudomallei group</taxon>
    </lineage>
</organism>
<name>A0A1B4FX67_9BURK</name>